<dbReference type="AlphaFoldDB" id="A0A2Z4IGN1"/>
<evidence type="ECO:0000256" key="5">
    <source>
        <dbReference type="ARBA" id="ARBA00023136"/>
    </source>
</evidence>
<keyword evidence="5 6" id="KW-0472">Membrane</keyword>
<accession>A0A2Z4IGN1</accession>
<dbReference type="Proteomes" id="UP000248688">
    <property type="component" value="Chromosome"/>
</dbReference>
<protein>
    <recommendedName>
        <fullName evidence="9">Polysaccharide biosynthesis protein</fullName>
    </recommendedName>
</protein>
<keyword evidence="2" id="KW-1003">Cell membrane</keyword>
<feature type="transmembrane region" description="Helical" evidence="6">
    <location>
        <begin position="349"/>
        <end position="371"/>
    </location>
</feature>
<evidence type="ECO:0000313" key="7">
    <source>
        <dbReference type="EMBL" id="AWW29638.1"/>
    </source>
</evidence>
<evidence type="ECO:0000256" key="2">
    <source>
        <dbReference type="ARBA" id="ARBA00022475"/>
    </source>
</evidence>
<feature type="transmembrane region" description="Helical" evidence="6">
    <location>
        <begin position="226"/>
        <end position="245"/>
    </location>
</feature>
<reference evidence="7 8" key="1">
    <citation type="submission" date="2018-06" db="EMBL/GenBank/DDBJ databases">
        <title>Echinicola strongylocentroti sp. nov., isolated from a sea urchin Strongylocentrotus intermedius.</title>
        <authorList>
            <person name="Bae S.S."/>
        </authorList>
    </citation>
    <scope>NUCLEOTIDE SEQUENCE [LARGE SCALE GENOMIC DNA]</scope>
    <source>
        <strain evidence="7 8">MEBiC08714</strain>
    </source>
</reference>
<feature type="transmembrane region" description="Helical" evidence="6">
    <location>
        <begin position="92"/>
        <end position="110"/>
    </location>
</feature>
<evidence type="ECO:0008006" key="9">
    <source>
        <dbReference type="Google" id="ProtNLM"/>
    </source>
</evidence>
<feature type="transmembrane region" description="Helical" evidence="6">
    <location>
        <begin position="472"/>
        <end position="492"/>
    </location>
</feature>
<dbReference type="OrthoDB" id="813918at2"/>
<feature type="transmembrane region" description="Helical" evidence="6">
    <location>
        <begin position="130"/>
        <end position="151"/>
    </location>
</feature>
<feature type="transmembrane region" description="Helical" evidence="6">
    <location>
        <begin position="163"/>
        <end position="181"/>
    </location>
</feature>
<gene>
    <name evidence="7" type="ORF">DN752_05605</name>
</gene>
<dbReference type="RefSeq" id="WP_112783036.1">
    <property type="nucleotide sequence ID" value="NZ_CP030041.1"/>
</dbReference>
<keyword evidence="8" id="KW-1185">Reference proteome</keyword>
<evidence type="ECO:0000256" key="6">
    <source>
        <dbReference type="SAM" id="Phobius"/>
    </source>
</evidence>
<sequence length="514" mass="57479">MSGQSSVKKIFSGSVWGIAAKVIDAVAKFVTIPLLVGYYGKADYGLIALAFSLNAYLRLMDLGMNIGSVRYFAMWEAKSQYKKIATASRSSMVFYGVIGLVNALIFVLMADYGSEFFNISADQAPTYRVMMYILAASTVFNWLSNVVLQLLSAKDELGYVNRITVISSLLNFIIALAAIHFEWPLTVYFLFYTLSLLVVIPFNVYRLKVYPIALKELLTPHWDKKAFRQILGYSMAIFAMGLFQFSAKELRPLLLAKFASSIDVLTDYRVIQTIANLVMSFGSIFLQVLLPSASKAHAENDHRKMEKMVFEATRYISIFLTLVVFALILNTDNLLVLYMGESYLDLNIWLVIWLLTVLLSMHNTPVASLVLSSGKTKALVFSAALGCVISLPITVVFAEKMGVGAAVIGYLVYMLIQMAFFYFHYIPKVLHLNSTKIFFGAFCPSLLGAVIALLLAHYTSSLLSMASPYFEVALQTVVFFVAFVAYQWAFVIKRSDIEYLKTNLLNKPANHGKE</sequence>
<feature type="transmembrane region" description="Helical" evidence="6">
    <location>
        <begin position="187"/>
        <end position="205"/>
    </location>
</feature>
<feature type="transmembrane region" description="Helical" evidence="6">
    <location>
        <begin position="270"/>
        <end position="291"/>
    </location>
</feature>
<dbReference type="GO" id="GO:0005886">
    <property type="term" value="C:plasma membrane"/>
    <property type="evidence" value="ECO:0007669"/>
    <property type="project" value="UniProtKB-SubCell"/>
</dbReference>
<name>A0A2Z4IGN1_9BACT</name>
<feature type="transmembrane region" description="Helical" evidence="6">
    <location>
        <begin position="403"/>
        <end position="425"/>
    </location>
</feature>
<evidence type="ECO:0000256" key="1">
    <source>
        <dbReference type="ARBA" id="ARBA00004651"/>
    </source>
</evidence>
<evidence type="ECO:0000256" key="3">
    <source>
        <dbReference type="ARBA" id="ARBA00022692"/>
    </source>
</evidence>
<dbReference type="PANTHER" id="PTHR30250:SF26">
    <property type="entry name" value="PSMA PROTEIN"/>
    <property type="match status" value="1"/>
</dbReference>
<keyword evidence="4 6" id="KW-1133">Transmembrane helix</keyword>
<dbReference type="EMBL" id="CP030041">
    <property type="protein sequence ID" value="AWW29638.1"/>
    <property type="molecule type" value="Genomic_DNA"/>
</dbReference>
<evidence type="ECO:0000256" key="4">
    <source>
        <dbReference type="ARBA" id="ARBA00022989"/>
    </source>
</evidence>
<feature type="transmembrane region" description="Helical" evidence="6">
    <location>
        <begin position="437"/>
        <end position="460"/>
    </location>
</feature>
<organism evidence="7 8">
    <name type="scientific">Echinicola strongylocentroti</name>
    <dbReference type="NCBI Taxonomy" id="1795355"/>
    <lineage>
        <taxon>Bacteria</taxon>
        <taxon>Pseudomonadati</taxon>
        <taxon>Bacteroidota</taxon>
        <taxon>Cytophagia</taxon>
        <taxon>Cytophagales</taxon>
        <taxon>Cyclobacteriaceae</taxon>
        <taxon>Echinicola</taxon>
    </lineage>
</organism>
<dbReference type="KEGG" id="est:DN752_05605"/>
<feature type="transmembrane region" description="Helical" evidence="6">
    <location>
        <begin position="312"/>
        <end position="329"/>
    </location>
</feature>
<dbReference type="PANTHER" id="PTHR30250">
    <property type="entry name" value="PST FAMILY PREDICTED COLANIC ACID TRANSPORTER"/>
    <property type="match status" value="1"/>
</dbReference>
<dbReference type="InterPro" id="IPR050833">
    <property type="entry name" value="Poly_Biosynth_Transport"/>
</dbReference>
<feature type="transmembrane region" description="Helical" evidence="6">
    <location>
        <begin position="378"/>
        <end position="397"/>
    </location>
</feature>
<evidence type="ECO:0000313" key="8">
    <source>
        <dbReference type="Proteomes" id="UP000248688"/>
    </source>
</evidence>
<comment type="subcellular location">
    <subcellularLocation>
        <location evidence="1">Cell membrane</location>
        <topology evidence="1">Multi-pass membrane protein</topology>
    </subcellularLocation>
</comment>
<dbReference type="Pfam" id="PF13440">
    <property type="entry name" value="Polysacc_synt_3"/>
    <property type="match status" value="1"/>
</dbReference>
<keyword evidence="3 6" id="KW-0812">Transmembrane</keyword>
<proteinExistence type="predicted"/>